<evidence type="ECO:0000313" key="2">
    <source>
        <dbReference type="EMBL" id="KAF2497512.1"/>
    </source>
</evidence>
<dbReference type="EMBL" id="MU004186">
    <property type="protein sequence ID" value="KAF2497512.1"/>
    <property type="molecule type" value="Genomic_DNA"/>
</dbReference>
<dbReference type="Proteomes" id="UP000799750">
    <property type="component" value="Unassembled WGS sequence"/>
</dbReference>
<sequence length="89" mass="10040">MTGEQPNRHRDELQHADAELTEREKRKLQKMEELFNQMEFDNTLSGKTLVGSAGQKSSSASAEAIRPNVFDHLDEDPSPGLENKDVKDD</sequence>
<proteinExistence type="predicted"/>
<reference evidence="2" key="1">
    <citation type="journal article" date="2020" name="Stud. Mycol.">
        <title>101 Dothideomycetes genomes: a test case for predicting lifestyles and emergence of pathogens.</title>
        <authorList>
            <person name="Haridas S."/>
            <person name="Albert R."/>
            <person name="Binder M."/>
            <person name="Bloem J."/>
            <person name="Labutti K."/>
            <person name="Salamov A."/>
            <person name="Andreopoulos B."/>
            <person name="Baker S."/>
            <person name="Barry K."/>
            <person name="Bills G."/>
            <person name="Bluhm B."/>
            <person name="Cannon C."/>
            <person name="Castanera R."/>
            <person name="Culley D."/>
            <person name="Daum C."/>
            <person name="Ezra D."/>
            <person name="Gonzalez J."/>
            <person name="Henrissat B."/>
            <person name="Kuo A."/>
            <person name="Liang C."/>
            <person name="Lipzen A."/>
            <person name="Lutzoni F."/>
            <person name="Magnuson J."/>
            <person name="Mondo S."/>
            <person name="Nolan M."/>
            <person name="Ohm R."/>
            <person name="Pangilinan J."/>
            <person name="Park H.-J."/>
            <person name="Ramirez L."/>
            <person name="Alfaro M."/>
            <person name="Sun H."/>
            <person name="Tritt A."/>
            <person name="Yoshinaga Y."/>
            <person name="Zwiers L.-H."/>
            <person name="Turgeon B."/>
            <person name="Goodwin S."/>
            <person name="Spatafora J."/>
            <person name="Crous P."/>
            <person name="Grigoriev I."/>
        </authorList>
    </citation>
    <scope>NUCLEOTIDE SEQUENCE</scope>
    <source>
        <strain evidence="2">CBS 269.34</strain>
    </source>
</reference>
<evidence type="ECO:0000313" key="3">
    <source>
        <dbReference type="Proteomes" id="UP000799750"/>
    </source>
</evidence>
<protein>
    <submittedName>
        <fullName evidence="2">Uncharacterized protein</fullName>
    </submittedName>
</protein>
<accession>A0A6A6QZI2</accession>
<organism evidence="2 3">
    <name type="scientific">Lophium mytilinum</name>
    <dbReference type="NCBI Taxonomy" id="390894"/>
    <lineage>
        <taxon>Eukaryota</taxon>
        <taxon>Fungi</taxon>
        <taxon>Dikarya</taxon>
        <taxon>Ascomycota</taxon>
        <taxon>Pezizomycotina</taxon>
        <taxon>Dothideomycetes</taxon>
        <taxon>Pleosporomycetidae</taxon>
        <taxon>Mytilinidiales</taxon>
        <taxon>Mytilinidiaceae</taxon>
        <taxon>Lophium</taxon>
    </lineage>
</organism>
<feature type="compositionally biased region" description="Low complexity" evidence="1">
    <location>
        <begin position="52"/>
        <end position="64"/>
    </location>
</feature>
<dbReference type="AlphaFoldDB" id="A0A6A6QZI2"/>
<feature type="region of interest" description="Disordered" evidence="1">
    <location>
        <begin position="1"/>
        <end position="23"/>
    </location>
</feature>
<name>A0A6A6QZI2_9PEZI</name>
<gene>
    <name evidence="2" type="ORF">BU16DRAFT_559253</name>
</gene>
<evidence type="ECO:0000256" key="1">
    <source>
        <dbReference type="SAM" id="MobiDB-lite"/>
    </source>
</evidence>
<feature type="region of interest" description="Disordered" evidence="1">
    <location>
        <begin position="49"/>
        <end position="89"/>
    </location>
</feature>
<keyword evidence="3" id="KW-1185">Reference proteome</keyword>